<keyword evidence="4" id="KW-1185">Reference proteome</keyword>
<dbReference type="InterPro" id="IPR014756">
    <property type="entry name" value="Ig_E-set"/>
</dbReference>
<reference evidence="4" key="1">
    <citation type="submission" date="2011-07" db="EMBL/GenBank/DDBJ databases">
        <authorList>
            <consortium name="Caenorhabditis brenneri Sequencing and Analysis Consortium"/>
            <person name="Wilson R.K."/>
        </authorList>
    </citation>
    <scope>NUCLEOTIDE SEQUENCE [LARGE SCALE GENOMIC DNA]</scope>
    <source>
        <strain evidence="4">PB2801</strain>
    </source>
</reference>
<protein>
    <recommendedName>
        <fullName evidence="2">Arrestin C-terminal-like domain-containing protein</fullName>
    </recommendedName>
</protein>
<dbReference type="Pfam" id="PF00339">
    <property type="entry name" value="Arrestin_N"/>
    <property type="match status" value="1"/>
</dbReference>
<evidence type="ECO:0000313" key="4">
    <source>
        <dbReference type="Proteomes" id="UP000008068"/>
    </source>
</evidence>
<dbReference type="AlphaFoldDB" id="G0MN30"/>
<dbReference type="OrthoDB" id="2333384at2759"/>
<dbReference type="PANTHER" id="PTHR11188:SF45">
    <property type="entry name" value="ARRESTIN C-TERMINAL-LIKE DOMAIN-CONTAINING PROTEIN"/>
    <property type="match status" value="1"/>
</dbReference>
<dbReference type="InParanoid" id="G0MN30"/>
<dbReference type="InterPro" id="IPR011021">
    <property type="entry name" value="Arrestin-like_N"/>
</dbReference>
<comment type="similarity">
    <text evidence="1">Belongs to the arrestin family.</text>
</comment>
<name>G0MN30_CAEBE</name>
<dbReference type="eggNOG" id="KOG3780">
    <property type="taxonomic scope" value="Eukaryota"/>
</dbReference>
<dbReference type="FunCoup" id="G0MN30">
    <property type="interactions" value="218"/>
</dbReference>
<dbReference type="PANTHER" id="PTHR11188">
    <property type="entry name" value="ARRESTIN DOMAIN CONTAINING PROTEIN"/>
    <property type="match status" value="1"/>
</dbReference>
<dbReference type="InterPro" id="IPR050357">
    <property type="entry name" value="Arrestin_domain-protein"/>
</dbReference>
<organism evidence="4">
    <name type="scientific">Caenorhabditis brenneri</name>
    <name type="common">Nematode worm</name>
    <dbReference type="NCBI Taxonomy" id="135651"/>
    <lineage>
        <taxon>Eukaryota</taxon>
        <taxon>Metazoa</taxon>
        <taxon>Ecdysozoa</taxon>
        <taxon>Nematoda</taxon>
        <taxon>Chromadorea</taxon>
        <taxon>Rhabditida</taxon>
        <taxon>Rhabditina</taxon>
        <taxon>Rhabditomorpha</taxon>
        <taxon>Rhabditoidea</taxon>
        <taxon>Rhabditidae</taxon>
        <taxon>Peloderinae</taxon>
        <taxon>Caenorhabditis</taxon>
    </lineage>
</organism>
<dbReference type="GO" id="GO:0005737">
    <property type="term" value="C:cytoplasm"/>
    <property type="evidence" value="ECO:0007669"/>
    <property type="project" value="TreeGrafter"/>
</dbReference>
<dbReference type="InterPro" id="IPR014752">
    <property type="entry name" value="Arrestin-like_C"/>
</dbReference>
<dbReference type="InterPro" id="IPR011022">
    <property type="entry name" value="Arrestin_C-like"/>
</dbReference>
<dbReference type="Pfam" id="PF02752">
    <property type="entry name" value="Arrestin_C"/>
    <property type="match status" value="1"/>
</dbReference>
<dbReference type="STRING" id="135651.G0MN30"/>
<dbReference type="Proteomes" id="UP000008068">
    <property type="component" value="Unassembled WGS sequence"/>
</dbReference>
<dbReference type="SMART" id="SM01017">
    <property type="entry name" value="Arrestin_C"/>
    <property type="match status" value="1"/>
</dbReference>
<dbReference type="HOGENOM" id="CLU_039221_1_1_1"/>
<evidence type="ECO:0000259" key="2">
    <source>
        <dbReference type="SMART" id="SM01017"/>
    </source>
</evidence>
<gene>
    <name evidence="3" type="ORF">CAEBREN_30558</name>
</gene>
<proteinExistence type="inferred from homology"/>
<evidence type="ECO:0000313" key="3">
    <source>
        <dbReference type="EMBL" id="EGT38306.1"/>
    </source>
</evidence>
<accession>G0MN30</accession>
<feature type="domain" description="Arrestin C-terminal-like" evidence="2">
    <location>
        <begin position="176"/>
        <end position="317"/>
    </location>
</feature>
<evidence type="ECO:0000256" key="1">
    <source>
        <dbReference type="ARBA" id="ARBA00005298"/>
    </source>
</evidence>
<dbReference type="EMBL" id="GL379803">
    <property type="protein sequence ID" value="EGT38306.1"/>
    <property type="molecule type" value="Genomic_DNA"/>
</dbReference>
<dbReference type="GO" id="GO:0015031">
    <property type="term" value="P:protein transport"/>
    <property type="evidence" value="ECO:0007669"/>
    <property type="project" value="TreeGrafter"/>
</dbReference>
<dbReference type="Gene3D" id="2.60.40.640">
    <property type="match status" value="2"/>
</dbReference>
<dbReference type="SUPFAM" id="SSF81296">
    <property type="entry name" value="E set domains"/>
    <property type="match status" value="2"/>
</dbReference>
<sequence>MDPIFTIDFDQPAAVYTPGQTVRGTLTIQNQSALNALSLKICIHGEVVTFWRKYEQNDKTGRYYRRSEHINYKSVIKILNGAAQPWSSIENTTNKIPAGVNIFPFVFQLPMSCPPSFEGSHGNVRYSVHVELHRPWRLDVETKRVFSVIPIVDLNTIPKTINPMVSHACMHSGFFGTKEVKVTVNLPKSGYTPGEVIPITLSIHNHTKKPVHYAKASLIQHVHYQAQQENSHLFPEQHCHKHCDHKTAESKLSEMEKSFTVNCCSEGQVQLALVLPNPLVPTFRTGIIEVDYVVMVEVEKCEKLRCEFPVTIGTVPIGMGVVMRGPTYSMIQQDLPVEAPPEYQDRVEVVMTTNAPSAPPPEYDDDHF</sequence>